<feature type="non-terminal residue" evidence="1">
    <location>
        <position position="1"/>
    </location>
</feature>
<organism evidence="1 2">
    <name type="scientific">Thiobaca trueperi</name>
    <dbReference type="NCBI Taxonomy" id="127458"/>
    <lineage>
        <taxon>Bacteria</taxon>
        <taxon>Pseudomonadati</taxon>
        <taxon>Pseudomonadota</taxon>
        <taxon>Gammaproteobacteria</taxon>
        <taxon>Chromatiales</taxon>
        <taxon>Chromatiaceae</taxon>
        <taxon>Thiobaca</taxon>
    </lineage>
</organism>
<proteinExistence type="predicted"/>
<name>A0A4R3MUD7_9GAMM</name>
<comment type="caution">
    <text evidence="1">The sequence shown here is derived from an EMBL/GenBank/DDBJ whole genome shotgun (WGS) entry which is preliminary data.</text>
</comment>
<dbReference type="Proteomes" id="UP000295717">
    <property type="component" value="Unassembled WGS sequence"/>
</dbReference>
<evidence type="ECO:0000313" key="1">
    <source>
        <dbReference type="EMBL" id="TCT17578.1"/>
    </source>
</evidence>
<dbReference type="EMBL" id="SMAO01000020">
    <property type="protein sequence ID" value="TCT17578.1"/>
    <property type="molecule type" value="Genomic_DNA"/>
</dbReference>
<evidence type="ECO:0000313" key="2">
    <source>
        <dbReference type="Proteomes" id="UP000295717"/>
    </source>
</evidence>
<gene>
    <name evidence="1" type="ORF">EDC35_1201</name>
</gene>
<accession>A0A4R3MUD7</accession>
<sequence>HRGKRLHSLNPSPVVVEVLELCNLTARFGDPAGCASPS</sequence>
<protein>
    <submittedName>
        <fullName evidence="1">Uncharacterized protein</fullName>
    </submittedName>
</protein>
<reference evidence="1 2" key="1">
    <citation type="submission" date="2019-03" db="EMBL/GenBank/DDBJ databases">
        <title>Genomic Encyclopedia of Type Strains, Phase IV (KMG-IV): sequencing the most valuable type-strain genomes for metagenomic binning, comparative biology and taxonomic classification.</title>
        <authorList>
            <person name="Goeker M."/>
        </authorList>
    </citation>
    <scope>NUCLEOTIDE SEQUENCE [LARGE SCALE GENOMIC DNA]</scope>
    <source>
        <strain evidence="1 2">DSM 13587</strain>
    </source>
</reference>
<keyword evidence="2" id="KW-1185">Reference proteome</keyword>
<dbReference type="AlphaFoldDB" id="A0A4R3MUD7"/>